<evidence type="ECO:0000256" key="3">
    <source>
        <dbReference type="ARBA" id="ARBA00019010"/>
    </source>
</evidence>
<evidence type="ECO:0000256" key="5">
    <source>
        <dbReference type="ARBA" id="ARBA00022694"/>
    </source>
</evidence>
<evidence type="ECO:0000256" key="6">
    <source>
        <dbReference type="ARBA" id="ARBA00022723"/>
    </source>
</evidence>
<comment type="similarity">
    <text evidence="2">Belongs to the TsaE family.</text>
</comment>
<dbReference type="GO" id="GO:0002949">
    <property type="term" value="P:tRNA threonylcarbamoyladenosine modification"/>
    <property type="evidence" value="ECO:0007669"/>
    <property type="project" value="InterPro"/>
</dbReference>
<dbReference type="RefSeq" id="WP_220635453.1">
    <property type="nucleotide sequence ID" value="NZ_CAJQUM010000001.1"/>
</dbReference>
<dbReference type="PANTHER" id="PTHR33540:SF2">
    <property type="entry name" value="TRNA THREONYLCARBAMOYLADENOSINE BIOSYNTHESIS PROTEIN TSAE"/>
    <property type="match status" value="1"/>
</dbReference>
<dbReference type="InterPro" id="IPR027417">
    <property type="entry name" value="P-loop_NTPase"/>
</dbReference>
<organism evidence="11 12">
    <name type="scientific">Georgfuchsia toluolica</name>
    <dbReference type="NCBI Taxonomy" id="424218"/>
    <lineage>
        <taxon>Bacteria</taxon>
        <taxon>Pseudomonadati</taxon>
        <taxon>Pseudomonadota</taxon>
        <taxon>Betaproteobacteria</taxon>
        <taxon>Nitrosomonadales</taxon>
        <taxon>Sterolibacteriaceae</taxon>
        <taxon>Georgfuchsia</taxon>
    </lineage>
</organism>
<dbReference type="AlphaFoldDB" id="A0A916J3U9"/>
<evidence type="ECO:0000256" key="8">
    <source>
        <dbReference type="ARBA" id="ARBA00022840"/>
    </source>
</evidence>
<accession>A0A916J3U9</accession>
<sequence>MPDHKSISLALANEAATLALGAQLGKVLVPGLRVFLEGDLGAGKTTLVRGLLRGLGYADKVKSPTYTLVEEYSVSGLDLFHFDFYRFTRAEEYLDAGLDEYFTGDGICLVEWPRNATPYLPPADIVVSLAVAGEARIATIVARSDRGEACLTSFPAPDAMR</sequence>
<dbReference type="GO" id="GO:0046872">
    <property type="term" value="F:metal ion binding"/>
    <property type="evidence" value="ECO:0007669"/>
    <property type="project" value="UniProtKB-KW"/>
</dbReference>
<evidence type="ECO:0000256" key="7">
    <source>
        <dbReference type="ARBA" id="ARBA00022741"/>
    </source>
</evidence>
<keyword evidence="4" id="KW-0963">Cytoplasm</keyword>
<gene>
    <name evidence="11" type="primary">yjeE</name>
    <name evidence="11" type="ORF">GTOL_11371</name>
</gene>
<keyword evidence="7" id="KW-0547">Nucleotide-binding</keyword>
<dbReference type="Proteomes" id="UP000742786">
    <property type="component" value="Unassembled WGS sequence"/>
</dbReference>
<keyword evidence="9" id="KW-0460">Magnesium</keyword>
<dbReference type="GO" id="GO:0005524">
    <property type="term" value="F:ATP binding"/>
    <property type="evidence" value="ECO:0007669"/>
    <property type="project" value="UniProtKB-KW"/>
</dbReference>
<dbReference type="NCBIfam" id="TIGR00150">
    <property type="entry name" value="T6A_YjeE"/>
    <property type="match status" value="1"/>
</dbReference>
<keyword evidence="12" id="KW-1185">Reference proteome</keyword>
<dbReference type="SUPFAM" id="SSF52540">
    <property type="entry name" value="P-loop containing nucleoside triphosphate hydrolases"/>
    <property type="match status" value="1"/>
</dbReference>
<dbReference type="PANTHER" id="PTHR33540">
    <property type="entry name" value="TRNA THREONYLCARBAMOYLADENOSINE BIOSYNTHESIS PROTEIN TSAE"/>
    <property type="match status" value="1"/>
</dbReference>
<evidence type="ECO:0000313" key="12">
    <source>
        <dbReference type="Proteomes" id="UP000742786"/>
    </source>
</evidence>
<keyword evidence="8" id="KW-0067">ATP-binding</keyword>
<evidence type="ECO:0000256" key="9">
    <source>
        <dbReference type="ARBA" id="ARBA00022842"/>
    </source>
</evidence>
<dbReference type="InterPro" id="IPR003442">
    <property type="entry name" value="T6A_TsaE"/>
</dbReference>
<evidence type="ECO:0000313" key="11">
    <source>
        <dbReference type="EMBL" id="CAG4883488.1"/>
    </source>
</evidence>
<evidence type="ECO:0000256" key="4">
    <source>
        <dbReference type="ARBA" id="ARBA00022490"/>
    </source>
</evidence>
<keyword evidence="5" id="KW-0819">tRNA processing</keyword>
<keyword evidence="6" id="KW-0479">Metal-binding</keyword>
<dbReference type="Pfam" id="PF02367">
    <property type="entry name" value="TsaE"/>
    <property type="match status" value="1"/>
</dbReference>
<dbReference type="GO" id="GO:0005737">
    <property type="term" value="C:cytoplasm"/>
    <property type="evidence" value="ECO:0007669"/>
    <property type="project" value="UniProtKB-SubCell"/>
</dbReference>
<name>A0A916J3U9_9PROT</name>
<evidence type="ECO:0000256" key="2">
    <source>
        <dbReference type="ARBA" id="ARBA00007599"/>
    </source>
</evidence>
<comment type="subcellular location">
    <subcellularLocation>
        <location evidence="1">Cytoplasm</location>
    </subcellularLocation>
</comment>
<dbReference type="EMBL" id="CAJQUM010000001">
    <property type="protein sequence ID" value="CAG4883488.1"/>
    <property type="molecule type" value="Genomic_DNA"/>
</dbReference>
<dbReference type="Gene3D" id="3.40.50.300">
    <property type="entry name" value="P-loop containing nucleotide triphosphate hydrolases"/>
    <property type="match status" value="1"/>
</dbReference>
<comment type="caution">
    <text evidence="11">The sequence shown here is derived from an EMBL/GenBank/DDBJ whole genome shotgun (WGS) entry which is preliminary data.</text>
</comment>
<proteinExistence type="inferred from homology"/>
<evidence type="ECO:0000256" key="1">
    <source>
        <dbReference type="ARBA" id="ARBA00004496"/>
    </source>
</evidence>
<reference evidence="11" key="1">
    <citation type="submission" date="2021-04" db="EMBL/GenBank/DDBJ databases">
        <authorList>
            <person name="Hornung B."/>
        </authorList>
    </citation>
    <scope>NUCLEOTIDE SEQUENCE</scope>
    <source>
        <strain evidence="11">G5G6</strain>
    </source>
</reference>
<protein>
    <recommendedName>
        <fullName evidence="3">tRNA threonylcarbamoyladenosine biosynthesis protein TsaE</fullName>
    </recommendedName>
    <alternativeName>
        <fullName evidence="10">t(6)A37 threonylcarbamoyladenosine biosynthesis protein TsaE</fullName>
    </alternativeName>
</protein>
<evidence type="ECO:0000256" key="10">
    <source>
        <dbReference type="ARBA" id="ARBA00032441"/>
    </source>
</evidence>